<gene>
    <name evidence="7" type="ORF">KC01_LOCUS37028</name>
</gene>
<dbReference type="EMBL" id="OZ035829">
    <property type="protein sequence ID" value="CAL1610404.1"/>
    <property type="molecule type" value="Genomic_DNA"/>
</dbReference>
<dbReference type="InterPro" id="IPR013098">
    <property type="entry name" value="Ig_I-set"/>
</dbReference>
<evidence type="ECO:0000256" key="3">
    <source>
        <dbReference type="ARBA" id="ARBA00023180"/>
    </source>
</evidence>
<dbReference type="InterPro" id="IPR013783">
    <property type="entry name" value="Ig-like_fold"/>
</dbReference>
<dbReference type="InterPro" id="IPR007110">
    <property type="entry name" value="Ig-like_dom"/>
</dbReference>
<protein>
    <recommendedName>
        <fullName evidence="6">Ig-like domain-containing protein</fullName>
    </recommendedName>
</protein>
<evidence type="ECO:0000256" key="1">
    <source>
        <dbReference type="ARBA" id="ARBA00022729"/>
    </source>
</evidence>
<evidence type="ECO:0000256" key="2">
    <source>
        <dbReference type="ARBA" id="ARBA00023157"/>
    </source>
</evidence>
<evidence type="ECO:0000256" key="5">
    <source>
        <dbReference type="SAM" id="SignalP"/>
    </source>
</evidence>
<keyword evidence="8" id="KW-1185">Reference proteome</keyword>
<dbReference type="PANTHER" id="PTHR44337">
    <property type="entry name" value="CARCINOEMBRYONIC ANTIGEN-RELATED CELL ADHESION MOLECULE 8"/>
    <property type="match status" value="1"/>
</dbReference>
<evidence type="ECO:0000313" key="7">
    <source>
        <dbReference type="EMBL" id="CAL1610404.1"/>
    </source>
</evidence>
<keyword evidence="3" id="KW-0325">Glycoprotein</keyword>
<sequence>MLLLAFLLALSGLCRGEGILPAGHLSGGVGGKVTFRTSLSPPQKPFLTVSWSFKGIKIITSTSTNVTAPEYARRISLDRSTGALELRSLVPDDSGEYSVTITPDGEQQNEGRITLTVYELVTKAVIHSPTLVLIEDQTFTNMSCEASGSIDTRVWTKDDRPLRADGRVSFSINNKTVYIQPVHSSSHGNYKCQINNPVSSATAAYNLTVNYGPHNVSIIGPSSAAPGQRVDLRCTADSIPPALFTWTFNGNVTLVNSTEYVIERLSLDSTGNYTCSAFNPVTMWKNSTVLSLRACCSAPCWSLPLVLLGALTLRLGHFFTSEVSFCLSYYAGASPHRAPLTPGPPPKAPSVQ</sequence>
<dbReference type="SUPFAM" id="SSF48726">
    <property type="entry name" value="Immunoglobulin"/>
    <property type="match status" value="3"/>
</dbReference>
<evidence type="ECO:0000259" key="6">
    <source>
        <dbReference type="PROSITE" id="PS50835"/>
    </source>
</evidence>
<keyword evidence="2" id="KW-1015">Disulfide bond</keyword>
<name>A0AAV2MAR9_KNICA</name>
<proteinExistence type="predicted"/>
<dbReference type="PANTHER" id="PTHR44337:SF16">
    <property type="entry name" value="CARCINOEMBRYONIC ANTIGEN-RELATED CELL ADHESION MOLECULE 20-LIKE-RELATED"/>
    <property type="match status" value="1"/>
</dbReference>
<reference evidence="7 8" key="1">
    <citation type="submission" date="2024-04" db="EMBL/GenBank/DDBJ databases">
        <authorList>
            <person name="Waldvogel A.-M."/>
            <person name="Schoenle A."/>
        </authorList>
    </citation>
    <scope>NUCLEOTIDE SEQUENCE [LARGE SCALE GENOMIC DNA]</scope>
</reference>
<dbReference type="CDD" id="cd00096">
    <property type="entry name" value="Ig"/>
    <property type="match status" value="1"/>
</dbReference>
<feature type="signal peptide" evidence="5">
    <location>
        <begin position="1"/>
        <end position="16"/>
    </location>
</feature>
<feature type="chain" id="PRO_5043528113" description="Ig-like domain-containing protein" evidence="5">
    <location>
        <begin position="17"/>
        <end position="352"/>
    </location>
</feature>
<dbReference type="PROSITE" id="PS50835">
    <property type="entry name" value="IG_LIKE"/>
    <property type="match status" value="2"/>
</dbReference>
<organism evidence="7 8">
    <name type="scientific">Knipowitschia caucasica</name>
    <name type="common">Caucasian dwarf goby</name>
    <name type="synonym">Pomatoschistus caucasicus</name>
    <dbReference type="NCBI Taxonomy" id="637954"/>
    <lineage>
        <taxon>Eukaryota</taxon>
        <taxon>Metazoa</taxon>
        <taxon>Chordata</taxon>
        <taxon>Craniata</taxon>
        <taxon>Vertebrata</taxon>
        <taxon>Euteleostomi</taxon>
        <taxon>Actinopterygii</taxon>
        <taxon>Neopterygii</taxon>
        <taxon>Teleostei</taxon>
        <taxon>Neoteleostei</taxon>
        <taxon>Acanthomorphata</taxon>
        <taxon>Gobiaria</taxon>
        <taxon>Gobiiformes</taxon>
        <taxon>Gobioidei</taxon>
        <taxon>Gobiidae</taxon>
        <taxon>Gobiinae</taxon>
        <taxon>Knipowitschia</taxon>
    </lineage>
</organism>
<dbReference type="AlphaFoldDB" id="A0AAV2MAR9"/>
<dbReference type="Pfam" id="PF07686">
    <property type="entry name" value="V-set"/>
    <property type="match status" value="1"/>
</dbReference>
<dbReference type="Pfam" id="PF13927">
    <property type="entry name" value="Ig_3"/>
    <property type="match status" value="1"/>
</dbReference>
<keyword evidence="1 5" id="KW-0732">Signal</keyword>
<dbReference type="SMART" id="SM00409">
    <property type="entry name" value="IG"/>
    <property type="match status" value="3"/>
</dbReference>
<dbReference type="InterPro" id="IPR052598">
    <property type="entry name" value="IgSF_CEA-related"/>
</dbReference>
<feature type="domain" description="Ig-like" evidence="6">
    <location>
        <begin position="122"/>
        <end position="210"/>
    </location>
</feature>
<dbReference type="InterPro" id="IPR036179">
    <property type="entry name" value="Ig-like_dom_sf"/>
</dbReference>
<feature type="domain" description="Ig-like" evidence="6">
    <location>
        <begin position="213"/>
        <end position="291"/>
    </location>
</feature>
<dbReference type="Proteomes" id="UP001497482">
    <property type="component" value="Chromosome 7"/>
</dbReference>
<accession>A0AAV2MAR9</accession>
<dbReference type="Pfam" id="PF07679">
    <property type="entry name" value="I-set"/>
    <property type="match status" value="1"/>
</dbReference>
<evidence type="ECO:0000256" key="4">
    <source>
        <dbReference type="ARBA" id="ARBA00023319"/>
    </source>
</evidence>
<dbReference type="InterPro" id="IPR003599">
    <property type="entry name" value="Ig_sub"/>
</dbReference>
<keyword evidence="4" id="KW-0393">Immunoglobulin domain</keyword>
<evidence type="ECO:0000313" key="8">
    <source>
        <dbReference type="Proteomes" id="UP001497482"/>
    </source>
</evidence>
<dbReference type="SMART" id="SM00408">
    <property type="entry name" value="IGc2"/>
    <property type="match status" value="2"/>
</dbReference>
<dbReference type="InterPro" id="IPR003598">
    <property type="entry name" value="Ig_sub2"/>
</dbReference>
<dbReference type="InterPro" id="IPR013106">
    <property type="entry name" value="Ig_V-set"/>
</dbReference>
<dbReference type="Gene3D" id="2.60.40.10">
    <property type="entry name" value="Immunoglobulins"/>
    <property type="match status" value="3"/>
</dbReference>